<accession>A0A6M3JDA8</accession>
<name>A0A6M3JDA8_9ZZZZ</name>
<protein>
    <submittedName>
        <fullName evidence="1">Uncharacterized protein</fullName>
    </submittedName>
</protein>
<proteinExistence type="predicted"/>
<dbReference type="AlphaFoldDB" id="A0A6M3JDA8"/>
<dbReference type="EMBL" id="MT141563">
    <property type="protein sequence ID" value="QJA66877.1"/>
    <property type="molecule type" value="Genomic_DNA"/>
</dbReference>
<organism evidence="1">
    <name type="scientific">viral metagenome</name>
    <dbReference type="NCBI Taxonomy" id="1070528"/>
    <lineage>
        <taxon>unclassified sequences</taxon>
        <taxon>metagenomes</taxon>
        <taxon>organismal metagenomes</taxon>
    </lineage>
</organism>
<sequence length="101" mass="12151">MKITPVKFHSYTSCVLEKIFESEFSPETEKFRRELIDLFNDSEIKSGFGNKIQNDNKIVFECEIQGHRIFYGFYDSSFSIGFSYRDENEDRDTYHFYRRGE</sequence>
<reference evidence="1" key="1">
    <citation type="submission" date="2020-03" db="EMBL/GenBank/DDBJ databases">
        <title>The deep terrestrial virosphere.</title>
        <authorList>
            <person name="Holmfeldt K."/>
            <person name="Nilsson E."/>
            <person name="Simone D."/>
            <person name="Lopez-Fernandez M."/>
            <person name="Wu X."/>
            <person name="de Brujin I."/>
            <person name="Lundin D."/>
            <person name="Andersson A."/>
            <person name="Bertilsson S."/>
            <person name="Dopson M."/>
        </authorList>
    </citation>
    <scope>NUCLEOTIDE SEQUENCE</scope>
    <source>
        <strain evidence="1">MM415B00319</strain>
    </source>
</reference>
<evidence type="ECO:0000313" key="1">
    <source>
        <dbReference type="EMBL" id="QJA66877.1"/>
    </source>
</evidence>
<gene>
    <name evidence="1" type="ORF">MM415B00319_0007</name>
</gene>